<dbReference type="WBParaSite" id="ES5_v2.g9173.t1">
    <property type="protein sequence ID" value="ES5_v2.g9173.t1"/>
    <property type="gene ID" value="ES5_v2.g9173"/>
</dbReference>
<proteinExistence type="predicted"/>
<sequence>MLSSPSQHLINLTLCEEANEIHVQWGMILTQIFVVIINLSSTIVTGVFAQFVFGDKTKHVNYRALLISVTVAVSLRAATTLARALRVLAFIAINEVSVYNF</sequence>
<reference evidence="2" key="1">
    <citation type="submission" date="2022-11" db="UniProtKB">
        <authorList>
            <consortium name="WormBaseParasite"/>
        </authorList>
    </citation>
    <scope>IDENTIFICATION</scope>
</reference>
<dbReference type="Proteomes" id="UP000887579">
    <property type="component" value="Unplaced"/>
</dbReference>
<organism evidence="1 2">
    <name type="scientific">Panagrolaimus sp. ES5</name>
    <dbReference type="NCBI Taxonomy" id="591445"/>
    <lineage>
        <taxon>Eukaryota</taxon>
        <taxon>Metazoa</taxon>
        <taxon>Ecdysozoa</taxon>
        <taxon>Nematoda</taxon>
        <taxon>Chromadorea</taxon>
        <taxon>Rhabditida</taxon>
        <taxon>Tylenchina</taxon>
        <taxon>Panagrolaimomorpha</taxon>
        <taxon>Panagrolaimoidea</taxon>
        <taxon>Panagrolaimidae</taxon>
        <taxon>Panagrolaimus</taxon>
    </lineage>
</organism>
<name>A0AC34GVV8_9BILA</name>
<evidence type="ECO:0000313" key="2">
    <source>
        <dbReference type="WBParaSite" id="ES5_v2.g9173.t1"/>
    </source>
</evidence>
<protein>
    <submittedName>
        <fullName evidence="2">Uncharacterized protein</fullName>
    </submittedName>
</protein>
<evidence type="ECO:0000313" key="1">
    <source>
        <dbReference type="Proteomes" id="UP000887579"/>
    </source>
</evidence>
<accession>A0AC34GVV8</accession>